<proteinExistence type="predicted"/>
<organism evidence="2 3">
    <name type="scientific">Diceros bicornis minor</name>
    <name type="common">South-central black rhinoceros</name>
    <dbReference type="NCBI Taxonomy" id="77932"/>
    <lineage>
        <taxon>Eukaryota</taxon>
        <taxon>Metazoa</taxon>
        <taxon>Chordata</taxon>
        <taxon>Craniata</taxon>
        <taxon>Vertebrata</taxon>
        <taxon>Euteleostomi</taxon>
        <taxon>Mammalia</taxon>
        <taxon>Eutheria</taxon>
        <taxon>Laurasiatheria</taxon>
        <taxon>Perissodactyla</taxon>
        <taxon>Rhinocerotidae</taxon>
        <taxon>Diceros</taxon>
    </lineage>
</organism>
<dbReference type="Proteomes" id="UP000551758">
    <property type="component" value="Unassembled WGS sequence"/>
</dbReference>
<evidence type="ECO:0000313" key="2">
    <source>
        <dbReference type="EMBL" id="KAF5910697.1"/>
    </source>
</evidence>
<accession>A0A7J7E4N8</accession>
<evidence type="ECO:0000313" key="3">
    <source>
        <dbReference type="Proteomes" id="UP000551758"/>
    </source>
</evidence>
<protein>
    <submittedName>
        <fullName evidence="2">Uncharacterized protein</fullName>
    </submittedName>
</protein>
<sequence>MPPPLPPCSTVGEPSSTTPGRARPAKGNRCPRNLGRVPPESHLLWGLNGTPWSRIGSGGGEGPGGRWDRAEARPERKSQMPLLLSFGAPVCFPSGFGCCEQLSLAEAAAGGWSADGDPFLLASRSPTSCLPLRPPAFGPKACAKLDLSLLKRENSISRRHLHSLVVLKTILHLLNNANISYSSMFVMKSFQTKYLFLSSGGSSEVKWPSTEGNKNLSRLLERRGAGTAGVAAEPRVHRCLAPSFRAKGSVATGPESRGPASGRMLARRLGPLGVAGQQDGQGLGCQPRADFLQAKCGPHGLAVSVYKGRRGFGDSRTTPYWQLFAAIPGRPASRSLSLPGLSGSFCFSSSFLLQSCAPPGSAMCMEWGRENLQGHLAPGLGNCAPPGREAKPEHWPVRLLTFAPVPHLTPPRLGISLTSIRSPCP</sequence>
<evidence type="ECO:0000256" key="1">
    <source>
        <dbReference type="SAM" id="MobiDB-lite"/>
    </source>
</evidence>
<dbReference type="EMBL" id="JACDTQ010004070">
    <property type="protein sequence ID" value="KAF5910697.1"/>
    <property type="molecule type" value="Genomic_DNA"/>
</dbReference>
<name>A0A7J7E4N8_DICBM</name>
<feature type="region of interest" description="Disordered" evidence="1">
    <location>
        <begin position="1"/>
        <end position="37"/>
    </location>
</feature>
<comment type="caution">
    <text evidence="2">The sequence shown here is derived from an EMBL/GenBank/DDBJ whole genome shotgun (WGS) entry which is preliminary data.</text>
</comment>
<dbReference type="AlphaFoldDB" id="A0A7J7E4N8"/>
<keyword evidence="3" id="KW-1185">Reference proteome</keyword>
<reference evidence="2 3" key="1">
    <citation type="journal article" date="2020" name="Mol. Biol. Evol.">
        <title>Interspecific Gene Flow and the Evolution of Specialization in Black and White Rhinoceros.</title>
        <authorList>
            <person name="Moodley Y."/>
            <person name="Westbury M.V."/>
            <person name="Russo I.M."/>
            <person name="Gopalakrishnan S."/>
            <person name="Rakotoarivelo A."/>
            <person name="Olsen R.A."/>
            <person name="Prost S."/>
            <person name="Tunstall T."/>
            <person name="Ryder O.A."/>
            <person name="Dalen L."/>
            <person name="Bruford M.W."/>
        </authorList>
    </citation>
    <scope>NUCLEOTIDE SEQUENCE [LARGE SCALE GENOMIC DNA]</scope>
    <source>
        <strain evidence="2">SBR-YM</strain>
        <tissue evidence="2">Skin</tissue>
    </source>
</reference>
<gene>
    <name evidence="2" type="ORF">HPG69_004786</name>
</gene>